<proteinExistence type="predicted"/>
<dbReference type="PANTHER" id="PTHR24356">
    <property type="entry name" value="SERINE/THREONINE-PROTEIN KINASE"/>
    <property type="match status" value="1"/>
</dbReference>
<keyword evidence="6 14" id="KW-0418">Kinase</keyword>
<comment type="catalytic activity">
    <reaction evidence="9">
        <text>L-seryl-[protein] + ATP = O-phospho-L-seryl-[protein] + ADP + H(+)</text>
        <dbReference type="Rhea" id="RHEA:17989"/>
        <dbReference type="Rhea" id="RHEA-COMP:9863"/>
        <dbReference type="Rhea" id="RHEA-COMP:11604"/>
        <dbReference type="ChEBI" id="CHEBI:15378"/>
        <dbReference type="ChEBI" id="CHEBI:29999"/>
        <dbReference type="ChEBI" id="CHEBI:30616"/>
        <dbReference type="ChEBI" id="CHEBI:83421"/>
        <dbReference type="ChEBI" id="CHEBI:456216"/>
        <dbReference type="EC" id="2.7.11.1"/>
    </reaction>
</comment>
<dbReference type="Pfam" id="PF00069">
    <property type="entry name" value="Pkinase"/>
    <property type="match status" value="2"/>
</dbReference>
<reference evidence="14 15" key="1">
    <citation type="submission" date="2015-07" db="EMBL/GenBank/DDBJ databases">
        <title>Draft Genome Sequence of Malassezia furfur CBS1878 and Malassezia pachydermatis CBS1879.</title>
        <authorList>
            <person name="Triana S."/>
            <person name="Ohm R."/>
            <person name="Gonzalez A."/>
            <person name="DeCock H."/>
            <person name="Restrepo S."/>
            <person name="Celis A."/>
        </authorList>
    </citation>
    <scope>NUCLEOTIDE SEQUENCE [LARGE SCALE GENOMIC DNA]</scope>
    <source>
        <strain evidence="14 15">CBS 1879</strain>
    </source>
</reference>
<dbReference type="Proteomes" id="UP000037751">
    <property type="component" value="Unassembled WGS sequence"/>
</dbReference>
<evidence type="ECO:0000256" key="7">
    <source>
        <dbReference type="ARBA" id="ARBA00022840"/>
    </source>
</evidence>
<evidence type="ECO:0000256" key="5">
    <source>
        <dbReference type="ARBA" id="ARBA00022741"/>
    </source>
</evidence>
<feature type="binding site" evidence="10">
    <location>
        <position position="242"/>
    </location>
    <ligand>
        <name>ATP</name>
        <dbReference type="ChEBI" id="CHEBI:30616"/>
    </ligand>
</feature>
<comment type="catalytic activity">
    <reaction evidence="8">
        <text>L-threonyl-[protein] + ATP = O-phospho-L-threonyl-[protein] + ADP + H(+)</text>
        <dbReference type="Rhea" id="RHEA:46608"/>
        <dbReference type="Rhea" id="RHEA-COMP:11060"/>
        <dbReference type="Rhea" id="RHEA-COMP:11605"/>
        <dbReference type="ChEBI" id="CHEBI:15378"/>
        <dbReference type="ChEBI" id="CHEBI:30013"/>
        <dbReference type="ChEBI" id="CHEBI:30616"/>
        <dbReference type="ChEBI" id="CHEBI:61977"/>
        <dbReference type="ChEBI" id="CHEBI:456216"/>
        <dbReference type="EC" id="2.7.11.1"/>
    </reaction>
</comment>
<organism evidence="14 15">
    <name type="scientific">Malassezia pachydermatis</name>
    <dbReference type="NCBI Taxonomy" id="77020"/>
    <lineage>
        <taxon>Eukaryota</taxon>
        <taxon>Fungi</taxon>
        <taxon>Dikarya</taxon>
        <taxon>Basidiomycota</taxon>
        <taxon>Ustilaginomycotina</taxon>
        <taxon>Malasseziomycetes</taxon>
        <taxon>Malasseziales</taxon>
        <taxon>Malasseziaceae</taxon>
        <taxon>Malassezia</taxon>
    </lineage>
</organism>
<dbReference type="InterPro" id="IPR000719">
    <property type="entry name" value="Prot_kinase_dom"/>
</dbReference>
<feature type="compositionally biased region" description="Polar residues" evidence="11">
    <location>
        <begin position="78"/>
        <end position="88"/>
    </location>
</feature>
<dbReference type="PANTHER" id="PTHR24356:SF417">
    <property type="entry name" value="CELL CYCLE PROTEIN KINASE DBF2-RELATED"/>
    <property type="match status" value="1"/>
</dbReference>
<evidence type="ECO:0000256" key="11">
    <source>
        <dbReference type="SAM" id="MobiDB-lite"/>
    </source>
</evidence>
<evidence type="ECO:0000256" key="2">
    <source>
        <dbReference type="ARBA" id="ARBA00022527"/>
    </source>
</evidence>
<evidence type="ECO:0000256" key="6">
    <source>
        <dbReference type="ARBA" id="ARBA00022777"/>
    </source>
</evidence>
<dbReference type="InterPro" id="IPR000961">
    <property type="entry name" value="AGC-kinase_C"/>
</dbReference>
<evidence type="ECO:0000256" key="9">
    <source>
        <dbReference type="ARBA" id="ARBA00048679"/>
    </source>
</evidence>
<dbReference type="VEuPathDB" id="FungiDB:Malapachy_0333"/>
<dbReference type="FunFam" id="1.10.510.10:FF:000319">
    <property type="entry name" value="Non-specific serine/threonine protein kinase"/>
    <property type="match status" value="1"/>
</dbReference>
<dbReference type="STRING" id="77020.A0A0M9VMT7"/>
<dbReference type="GO" id="GO:0005524">
    <property type="term" value="F:ATP binding"/>
    <property type="evidence" value="ECO:0007669"/>
    <property type="project" value="UniProtKB-UniRule"/>
</dbReference>
<dbReference type="Gene3D" id="3.30.200.20">
    <property type="entry name" value="Phosphorylase Kinase, domain 1"/>
    <property type="match status" value="1"/>
</dbReference>
<keyword evidence="3" id="KW-0597">Phosphoprotein</keyword>
<accession>A0A0M9VMT7</accession>
<protein>
    <recommendedName>
        <fullName evidence="1">non-specific serine/threonine protein kinase</fullName>
        <ecNumber evidence="1">2.7.11.1</ecNumber>
    </recommendedName>
</protein>
<evidence type="ECO:0000259" key="13">
    <source>
        <dbReference type="PROSITE" id="PS51285"/>
    </source>
</evidence>
<evidence type="ECO:0000256" key="1">
    <source>
        <dbReference type="ARBA" id="ARBA00012513"/>
    </source>
</evidence>
<feature type="region of interest" description="Disordered" evidence="11">
    <location>
        <begin position="69"/>
        <end position="88"/>
    </location>
</feature>
<evidence type="ECO:0000313" key="15">
    <source>
        <dbReference type="Proteomes" id="UP000037751"/>
    </source>
</evidence>
<keyword evidence="2" id="KW-0723">Serine/threonine-protein kinase</keyword>
<dbReference type="OrthoDB" id="18472at2759"/>
<dbReference type="InterPro" id="IPR011009">
    <property type="entry name" value="Kinase-like_dom_sf"/>
</dbReference>
<dbReference type="InterPro" id="IPR050236">
    <property type="entry name" value="Ser_Thr_kinase_AGC"/>
</dbReference>
<evidence type="ECO:0000259" key="12">
    <source>
        <dbReference type="PROSITE" id="PS50011"/>
    </source>
</evidence>
<keyword evidence="7 10" id="KW-0067">ATP-binding</keyword>
<dbReference type="EMBL" id="LGAV01000010">
    <property type="protein sequence ID" value="KOS12613.1"/>
    <property type="molecule type" value="Genomic_DNA"/>
</dbReference>
<dbReference type="GO" id="GO:0005816">
    <property type="term" value="C:spindle pole body"/>
    <property type="evidence" value="ECO:0007669"/>
    <property type="project" value="UniProtKB-ARBA"/>
</dbReference>
<dbReference type="GeneID" id="28726732"/>
<feature type="region of interest" description="Disordered" evidence="11">
    <location>
        <begin position="1"/>
        <end position="63"/>
    </location>
</feature>
<evidence type="ECO:0000313" key="14">
    <source>
        <dbReference type="EMBL" id="KOS12613.1"/>
    </source>
</evidence>
<dbReference type="FunFam" id="3.30.200.20:FF:000109">
    <property type="entry name" value="Non-specific serine/threonine protein kinase"/>
    <property type="match status" value="1"/>
</dbReference>
<evidence type="ECO:0000256" key="3">
    <source>
        <dbReference type="ARBA" id="ARBA00022553"/>
    </source>
</evidence>
<feature type="domain" description="AGC-kinase C-terminal" evidence="13">
    <location>
        <begin position="521"/>
        <end position="602"/>
    </location>
</feature>
<evidence type="ECO:0000256" key="10">
    <source>
        <dbReference type="PROSITE-ProRule" id="PRU10141"/>
    </source>
</evidence>
<dbReference type="AlphaFoldDB" id="A0A0M9VMT7"/>
<comment type="caution">
    <text evidence="14">The sequence shown here is derived from an EMBL/GenBank/DDBJ whole genome shotgun (WGS) entry which is preliminary data.</text>
</comment>
<dbReference type="PROSITE" id="PS50011">
    <property type="entry name" value="PROTEIN_KINASE_DOM"/>
    <property type="match status" value="1"/>
</dbReference>
<dbReference type="RefSeq" id="XP_017990245.1">
    <property type="nucleotide sequence ID" value="XM_018134857.1"/>
</dbReference>
<dbReference type="GO" id="GO:0004674">
    <property type="term" value="F:protein serine/threonine kinase activity"/>
    <property type="evidence" value="ECO:0007669"/>
    <property type="project" value="UniProtKB-KW"/>
</dbReference>
<dbReference type="FunFam" id="1.10.510.10:FF:000141">
    <property type="entry name" value="Non-specific serine/threonine protein kinase"/>
    <property type="match status" value="1"/>
</dbReference>
<dbReference type="CDD" id="cd05600">
    <property type="entry name" value="STKc_Sid2p_like"/>
    <property type="match status" value="1"/>
</dbReference>
<dbReference type="EC" id="2.7.11.1" evidence="1"/>
<gene>
    <name evidence="14" type="ORF">Malapachy_0333</name>
</gene>
<dbReference type="PROSITE" id="PS51285">
    <property type="entry name" value="AGC_KINASE_CTER"/>
    <property type="match status" value="1"/>
</dbReference>
<evidence type="ECO:0000256" key="4">
    <source>
        <dbReference type="ARBA" id="ARBA00022679"/>
    </source>
</evidence>
<evidence type="ECO:0000256" key="8">
    <source>
        <dbReference type="ARBA" id="ARBA00047899"/>
    </source>
</evidence>
<keyword evidence="4" id="KW-0808">Transferase</keyword>
<feature type="compositionally biased region" description="Polar residues" evidence="11">
    <location>
        <begin position="35"/>
        <end position="62"/>
    </location>
</feature>
<sequence length="618" mass="70915">MQPEQPYGGGRDPVSRDVPAQSSPFRTKEAYKNQPLPQSNSRHAQATSMNAATSLETNTNTASKRDSILTDGALGMPTPSTNGASALSRTATRSLNPADTLQPWEKEVIQLPEVQRKATLAQIYFLNHYFDSLRYLADRRERLSNFEKSMRERGYQPPSDDLTQSLESLSLAGSKRAGQQMSEREYQIRRAKHFEQERELLRKRRTKLRLQQFHIITQVGQGGYGEVFLARKRDSGELCALKRLQKKVLVKMDEVRHVLTERDILTATRSPWLVRLLYAFQDEAHVYLAMEYVPGGDFRTLLNNSGVLREEHARFYISEMFVAVNELHKLGYIHRDLKPEDTHSYPENFLIDATGHIKLTDFGLAAGAINPGRIDSLRRRLDQVKDTDMVYRTPAERSTLFQMMREQNVKFADSVVGSPDYMAPEVLRGREYGTSVDYWSLGCILYEFLCGFPPFSGAHPDETWANLKNWQKALQRPVYDKPEDLQFNLTDIAWDIIVRLINTPERRYNSLSEVQAHPFFRTVDLTRMRDVPAPFIPQLENEQDTGYFDNFDDPADMAKYKEVQEKQRHIEAMDPKNSAAGGGRGMWVGFTFGKNWAKSKRPPMPDLDREASTFSTMF</sequence>
<dbReference type="PROSITE" id="PS00107">
    <property type="entry name" value="PROTEIN_KINASE_ATP"/>
    <property type="match status" value="1"/>
</dbReference>
<dbReference type="SUPFAM" id="SSF56112">
    <property type="entry name" value="Protein kinase-like (PK-like)"/>
    <property type="match status" value="1"/>
</dbReference>
<keyword evidence="15" id="KW-1185">Reference proteome</keyword>
<dbReference type="GO" id="GO:0035556">
    <property type="term" value="P:intracellular signal transduction"/>
    <property type="evidence" value="ECO:0007669"/>
    <property type="project" value="TreeGrafter"/>
</dbReference>
<name>A0A0M9VMT7_9BASI</name>
<dbReference type="Gene3D" id="1.10.510.10">
    <property type="entry name" value="Transferase(Phosphotransferase) domain 1"/>
    <property type="match status" value="1"/>
</dbReference>
<feature type="domain" description="Protein kinase" evidence="12">
    <location>
        <begin position="213"/>
        <end position="520"/>
    </location>
</feature>
<keyword evidence="5 10" id="KW-0547">Nucleotide-binding</keyword>
<dbReference type="InterPro" id="IPR017441">
    <property type="entry name" value="Protein_kinase_ATP_BS"/>
</dbReference>